<reference evidence="9 10" key="1">
    <citation type="journal article" date="2018" name="Biotechnol. Biofuels">
        <title>Integrative visual omics of the white-rot fungus Polyporus brumalis exposes the biotechnological potential of its oxidative enzymes for delignifying raw plant biomass.</title>
        <authorList>
            <person name="Miyauchi S."/>
            <person name="Rancon A."/>
            <person name="Drula E."/>
            <person name="Hage H."/>
            <person name="Chaduli D."/>
            <person name="Favel A."/>
            <person name="Grisel S."/>
            <person name="Henrissat B."/>
            <person name="Herpoel-Gimbert I."/>
            <person name="Ruiz-Duenas F.J."/>
            <person name="Chevret D."/>
            <person name="Hainaut M."/>
            <person name="Lin J."/>
            <person name="Wang M."/>
            <person name="Pangilinan J."/>
            <person name="Lipzen A."/>
            <person name="Lesage-Meessen L."/>
            <person name="Navarro D."/>
            <person name="Riley R."/>
            <person name="Grigoriev I.V."/>
            <person name="Zhou S."/>
            <person name="Raouche S."/>
            <person name="Rosso M.N."/>
        </authorList>
    </citation>
    <scope>NUCLEOTIDE SEQUENCE [LARGE SCALE GENOMIC DNA]</scope>
    <source>
        <strain evidence="9 10">BRFM 1820</strain>
    </source>
</reference>
<proteinExistence type="inferred from homology"/>
<keyword evidence="4" id="KW-0378">Hydrolase</keyword>
<keyword evidence="5" id="KW-0063">Aspartyl esterase</keyword>
<keyword evidence="10" id="KW-1185">Reference proteome</keyword>
<evidence type="ECO:0000256" key="2">
    <source>
        <dbReference type="ARBA" id="ARBA00008891"/>
    </source>
</evidence>
<dbReference type="PANTHER" id="PTHR31321:SF57">
    <property type="entry name" value="PECTINESTERASE 53-RELATED"/>
    <property type="match status" value="1"/>
</dbReference>
<dbReference type="InterPro" id="IPR011050">
    <property type="entry name" value="Pectin_lyase_fold/virulence"/>
</dbReference>
<dbReference type="EMBL" id="KZ857399">
    <property type="protein sequence ID" value="RDX50468.1"/>
    <property type="molecule type" value="Genomic_DNA"/>
</dbReference>
<evidence type="ECO:0000256" key="3">
    <source>
        <dbReference type="ARBA" id="ARBA00013229"/>
    </source>
</evidence>
<feature type="chain" id="PRO_5017001950" description="pectinesterase" evidence="7">
    <location>
        <begin position="19"/>
        <end position="267"/>
    </location>
</feature>
<sequence>MIALSHLLVSCFVVGAAALHAPPKGAIIVGGSKGQYANLSEALADNSSLIYFVFPGTYTDTAVIARDNVRVYGQTLLPGTYLGNIAGSNDASGTVQVHATNVSLYNLNIANTYGKPVDQTPGPDSDRDLVYFRDTLLANVGAQYYANSWIEGAVDFTIRDGNITASGRASDDGFWYGNGTQTYLGRPWRDYARVVYQFCHLGKGVPAVGWQPWHPDDPRIDHVTFAEYGNTGPGADGRRANFSTHLSAPISMHTVLNSTDWIDPAFL</sequence>
<dbReference type="AlphaFoldDB" id="A0A371DD70"/>
<comment type="similarity">
    <text evidence="2">Belongs to the pectinesterase family.</text>
</comment>
<dbReference type="OrthoDB" id="2019149at2759"/>
<dbReference type="Proteomes" id="UP000256964">
    <property type="component" value="Unassembled WGS sequence"/>
</dbReference>
<evidence type="ECO:0000313" key="10">
    <source>
        <dbReference type="Proteomes" id="UP000256964"/>
    </source>
</evidence>
<keyword evidence="7" id="KW-0732">Signal</keyword>
<dbReference type="SUPFAM" id="SSF51126">
    <property type="entry name" value="Pectin lyase-like"/>
    <property type="match status" value="1"/>
</dbReference>
<dbReference type="GO" id="GO:0042545">
    <property type="term" value="P:cell wall modification"/>
    <property type="evidence" value="ECO:0007669"/>
    <property type="project" value="InterPro"/>
</dbReference>
<evidence type="ECO:0000256" key="1">
    <source>
        <dbReference type="ARBA" id="ARBA00005184"/>
    </source>
</evidence>
<organism evidence="9 10">
    <name type="scientific">Lentinus brumalis</name>
    <dbReference type="NCBI Taxonomy" id="2498619"/>
    <lineage>
        <taxon>Eukaryota</taxon>
        <taxon>Fungi</taxon>
        <taxon>Dikarya</taxon>
        <taxon>Basidiomycota</taxon>
        <taxon>Agaricomycotina</taxon>
        <taxon>Agaricomycetes</taxon>
        <taxon>Polyporales</taxon>
        <taxon>Polyporaceae</taxon>
        <taxon>Lentinus</taxon>
    </lineage>
</organism>
<dbReference type="GO" id="GO:0030599">
    <property type="term" value="F:pectinesterase activity"/>
    <property type="evidence" value="ECO:0007669"/>
    <property type="project" value="UniProtKB-EC"/>
</dbReference>
<dbReference type="Gene3D" id="2.160.20.10">
    <property type="entry name" value="Single-stranded right-handed beta-helix, Pectin lyase-like"/>
    <property type="match status" value="2"/>
</dbReference>
<dbReference type="PANTHER" id="PTHR31321">
    <property type="entry name" value="ACYL-COA THIOESTER HYDROLASE YBHC-RELATED"/>
    <property type="match status" value="1"/>
</dbReference>
<dbReference type="STRING" id="139420.A0A371DD70"/>
<feature type="domain" description="Pectinesterase catalytic" evidence="8">
    <location>
        <begin position="174"/>
        <end position="237"/>
    </location>
</feature>
<dbReference type="InterPro" id="IPR000070">
    <property type="entry name" value="Pectinesterase_cat"/>
</dbReference>
<evidence type="ECO:0000256" key="7">
    <source>
        <dbReference type="SAM" id="SignalP"/>
    </source>
</evidence>
<accession>A0A371DD70</accession>
<evidence type="ECO:0000259" key="8">
    <source>
        <dbReference type="Pfam" id="PF01095"/>
    </source>
</evidence>
<gene>
    <name evidence="9" type="ORF">OH76DRAFT_1417825</name>
</gene>
<dbReference type="GO" id="GO:0045490">
    <property type="term" value="P:pectin catabolic process"/>
    <property type="evidence" value="ECO:0007669"/>
    <property type="project" value="UniProtKB-UniPathway"/>
</dbReference>
<feature type="signal peptide" evidence="7">
    <location>
        <begin position="1"/>
        <end position="18"/>
    </location>
</feature>
<name>A0A371DD70_9APHY</name>
<evidence type="ECO:0000256" key="5">
    <source>
        <dbReference type="ARBA" id="ARBA00023085"/>
    </source>
</evidence>
<protein>
    <recommendedName>
        <fullName evidence="3">pectinesterase</fullName>
        <ecNumber evidence="3">3.1.1.11</ecNumber>
    </recommendedName>
    <alternativeName>
        <fullName evidence="6">Pectin methylesterase A</fullName>
    </alternativeName>
</protein>
<comment type="pathway">
    <text evidence="1">Glycan metabolism; pectin degradation; 2-dehydro-3-deoxy-D-gluconate from pectin: step 1/5.</text>
</comment>
<evidence type="ECO:0000256" key="4">
    <source>
        <dbReference type="ARBA" id="ARBA00022801"/>
    </source>
</evidence>
<dbReference type="InterPro" id="IPR012334">
    <property type="entry name" value="Pectin_lyas_fold"/>
</dbReference>
<dbReference type="EC" id="3.1.1.11" evidence="3"/>
<evidence type="ECO:0000313" key="9">
    <source>
        <dbReference type="EMBL" id="RDX50468.1"/>
    </source>
</evidence>
<dbReference type="UniPathway" id="UPA00545">
    <property type="reaction ID" value="UER00823"/>
</dbReference>
<dbReference type="Pfam" id="PF01095">
    <property type="entry name" value="Pectinesterase"/>
    <property type="match status" value="1"/>
</dbReference>
<evidence type="ECO:0000256" key="6">
    <source>
        <dbReference type="ARBA" id="ARBA00042203"/>
    </source>
</evidence>